<feature type="domain" description="Peripheral subunit-binding (PSBD)" evidence="6">
    <location>
        <begin position="104"/>
        <end position="141"/>
    </location>
</feature>
<dbReference type="PROSITE" id="PS51826">
    <property type="entry name" value="PSBD"/>
    <property type="match status" value="1"/>
</dbReference>
<dbReference type="RefSeq" id="WP_132114775.1">
    <property type="nucleotide sequence ID" value="NZ_SLWS01000002.1"/>
</dbReference>
<evidence type="ECO:0000259" key="6">
    <source>
        <dbReference type="PROSITE" id="PS51826"/>
    </source>
</evidence>
<dbReference type="SUPFAM" id="SSF52777">
    <property type="entry name" value="CoA-dependent acyltransferases"/>
    <property type="match status" value="1"/>
</dbReference>
<feature type="domain" description="Lipoyl-binding" evidence="5">
    <location>
        <begin position="2"/>
        <end position="77"/>
    </location>
</feature>
<dbReference type="PANTHER" id="PTHR23151">
    <property type="entry name" value="DIHYDROLIPOAMIDE ACETYL/SUCCINYL-TRANSFERASE-RELATED"/>
    <property type="match status" value="1"/>
</dbReference>
<reference evidence="7 8" key="1">
    <citation type="submission" date="2019-03" db="EMBL/GenBank/DDBJ databases">
        <title>Genomic Encyclopedia of Type Strains, Phase IV (KMG-IV): sequencing the most valuable type-strain genomes for metagenomic binning, comparative biology and taxonomic classification.</title>
        <authorList>
            <person name="Goeker M."/>
        </authorList>
    </citation>
    <scope>NUCLEOTIDE SEQUENCE [LARGE SCALE GENOMIC DNA]</scope>
    <source>
        <strain evidence="7 8">DSM 45934</strain>
    </source>
</reference>
<keyword evidence="4" id="KW-0012">Acyltransferase</keyword>
<dbReference type="InterPro" id="IPR000089">
    <property type="entry name" value="Biotin_lipoyl"/>
</dbReference>
<evidence type="ECO:0000256" key="1">
    <source>
        <dbReference type="ARBA" id="ARBA00001938"/>
    </source>
</evidence>
<dbReference type="AlphaFoldDB" id="A0A4R2K8Q3"/>
<dbReference type="InterPro" id="IPR004167">
    <property type="entry name" value="PSBD"/>
</dbReference>
<keyword evidence="7" id="KW-0670">Pyruvate</keyword>
<dbReference type="InterPro" id="IPR045257">
    <property type="entry name" value="E2/Pdx1"/>
</dbReference>
<dbReference type="Pfam" id="PF02817">
    <property type="entry name" value="E3_binding"/>
    <property type="match status" value="1"/>
</dbReference>
<comment type="caution">
    <text evidence="7">The sequence shown here is derived from an EMBL/GenBank/DDBJ whole genome shotgun (WGS) entry which is preliminary data.</text>
</comment>
<dbReference type="Gene3D" id="3.30.559.10">
    <property type="entry name" value="Chloramphenicol acetyltransferase-like domain"/>
    <property type="match status" value="1"/>
</dbReference>
<dbReference type="Proteomes" id="UP000295680">
    <property type="component" value="Unassembled WGS sequence"/>
</dbReference>
<dbReference type="SUPFAM" id="SSF47005">
    <property type="entry name" value="Peripheral subunit-binding domain of 2-oxo acid dehydrogenase complex"/>
    <property type="match status" value="1"/>
</dbReference>
<dbReference type="PANTHER" id="PTHR23151:SF90">
    <property type="entry name" value="DIHYDROLIPOYLLYSINE-RESIDUE ACETYLTRANSFERASE COMPONENT OF PYRUVATE DEHYDROGENASE COMPLEX, MITOCHONDRIAL-RELATED"/>
    <property type="match status" value="1"/>
</dbReference>
<accession>A0A4R2K8Q3</accession>
<dbReference type="InterPro" id="IPR023213">
    <property type="entry name" value="CAT-like_dom_sf"/>
</dbReference>
<dbReference type="Pfam" id="PF00364">
    <property type="entry name" value="Biotin_lipoyl"/>
    <property type="match status" value="1"/>
</dbReference>
<keyword evidence="4 7" id="KW-0808">Transferase</keyword>
<dbReference type="GO" id="GO:0045254">
    <property type="term" value="C:pyruvate dehydrogenase complex"/>
    <property type="evidence" value="ECO:0007669"/>
    <property type="project" value="InterPro"/>
</dbReference>
<evidence type="ECO:0000256" key="3">
    <source>
        <dbReference type="ARBA" id="ARBA00022823"/>
    </source>
</evidence>
<evidence type="ECO:0000256" key="4">
    <source>
        <dbReference type="RuleBase" id="RU003423"/>
    </source>
</evidence>
<sequence>MAKLLRMPGVSADAATAVLQEWLVPDHTPFAARDVIAAVETDKAAVEVEADEAGTILKRLVDAGATVEIGGPIAVLGAPGEAVGDLTALLAELGVASVEAQRVFASPLARRLAKEAGLVVAELAGTGPGGRIVRRDVEAAIAQVTPAPEPARVEPLLAPPVESAVASPAVAEPTSPYIEIPHSRMRKAIASRLSAVPPRYFLRATVRVDKLLRLREKLNRDSPIRISVNDLVVKAAACAHTLVPEMNVIWTPEAIRSYSSVDISVAVATETGLVTPVVTGVAGRSITDVALATKDLVERARAGRLRQDELTGGTLTVSNLGMFGIEEFSAVINPPQAAILAVGAGKREPVVHKEKLTIATVARCTLTVDHRPVDGAVAARWMAAFVSVVESPLRLLA</sequence>
<keyword evidence="8" id="KW-1185">Reference proteome</keyword>
<dbReference type="CDD" id="cd06849">
    <property type="entry name" value="lipoyl_domain"/>
    <property type="match status" value="1"/>
</dbReference>
<dbReference type="Pfam" id="PF00198">
    <property type="entry name" value="2-oxoacid_dh"/>
    <property type="match status" value="1"/>
</dbReference>
<keyword evidence="3 4" id="KW-0450">Lipoyl</keyword>
<evidence type="ECO:0000259" key="5">
    <source>
        <dbReference type="PROSITE" id="PS50968"/>
    </source>
</evidence>
<evidence type="ECO:0000256" key="2">
    <source>
        <dbReference type="ARBA" id="ARBA00007317"/>
    </source>
</evidence>
<dbReference type="InterPro" id="IPR001078">
    <property type="entry name" value="2-oxoacid_DH_actylTfrase"/>
</dbReference>
<evidence type="ECO:0000313" key="8">
    <source>
        <dbReference type="Proteomes" id="UP000295680"/>
    </source>
</evidence>
<name>A0A4R2K8Q3_9PSEU</name>
<dbReference type="InterPro" id="IPR011053">
    <property type="entry name" value="Single_hybrid_motif"/>
</dbReference>
<dbReference type="OrthoDB" id="9805770at2"/>
<dbReference type="Gene3D" id="2.40.50.100">
    <property type="match status" value="1"/>
</dbReference>
<dbReference type="PROSITE" id="PS50968">
    <property type="entry name" value="BIOTINYL_LIPOYL"/>
    <property type="match status" value="1"/>
</dbReference>
<dbReference type="Gene3D" id="4.10.320.10">
    <property type="entry name" value="E3-binding domain"/>
    <property type="match status" value="1"/>
</dbReference>
<dbReference type="InterPro" id="IPR036625">
    <property type="entry name" value="E3-bd_dom_sf"/>
</dbReference>
<dbReference type="EMBL" id="SLWS01000002">
    <property type="protein sequence ID" value="TCO62765.1"/>
    <property type="molecule type" value="Genomic_DNA"/>
</dbReference>
<proteinExistence type="inferred from homology"/>
<organism evidence="7 8">
    <name type="scientific">Actinocrispum wychmicini</name>
    <dbReference type="NCBI Taxonomy" id="1213861"/>
    <lineage>
        <taxon>Bacteria</taxon>
        <taxon>Bacillati</taxon>
        <taxon>Actinomycetota</taxon>
        <taxon>Actinomycetes</taxon>
        <taxon>Pseudonocardiales</taxon>
        <taxon>Pseudonocardiaceae</taxon>
        <taxon>Actinocrispum</taxon>
    </lineage>
</organism>
<gene>
    <name evidence="7" type="ORF">EV192_102904</name>
</gene>
<protein>
    <recommendedName>
        <fullName evidence="4">Dihydrolipoamide acetyltransferase component of pyruvate dehydrogenase complex</fullName>
        <ecNumber evidence="4">2.3.1.-</ecNumber>
    </recommendedName>
</protein>
<comment type="cofactor">
    <cofactor evidence="1 4">
        <name>(R)-lipoate</name>
        <dbReference type="ChEBI" id="CHEBI:83088"/>
    </cofactor>
</comment>
<dbReference type="GO" id="GO:0016746">
    <property type="term" value="F:acyltransferase activity"/>
    <property type="evidence" value="ECO:0007669"/>
    <property type="project" value="UniProtKB-KW"/>
</dbReference>
<evidence type="ECO:0000313" key="7">
    <source>
        <dbReference type="EMBL" id="TCO62765.1"/>
    </source>
</evidence>
<dbReference type="GO" id="GO:0006086">
    <property type="term" value="P:pyruvate decarboxylation to acetyl-CoA"/>
    <property type="evidence" value="ECO:0007669"/>
    <property type="project" value="InterPro"/>
</dbReference>
<comment type="similarity">
    <text evidence="2 4">Belongs to the 2-oxoacid dehydrogenase family.</text>
</comment>
<dbReference type="EC" id="2.3.1.-" evidence="4"/>
<dbReference type="SUPFAM" id="SSF51230">
    <property type="entry name" value="Single hybrid motif"/>
    <property type="match status" value="1"/>
</dbReference>